<evidence type="ECO:0000313" key="2">
    <source>
        <dbReference type="Proteomes" id="UP000094256"/>
    </source>
</evidence>
<dbReference type="OrthoDB" id="9812260at2"/>
<proteinExistence type="predicted"/>
<name>A0A1B3Z5P7_9SPHN</name>
<dbReference type="EMBL" id="CP014168">
    <property type="protein sequence ID" value="AOH82740.1"/>
    <property type="molecule type" value="Genomic_DNA"/>
</dbReference>
<dbReference type="Proteomes" id="UP000094256">
    <property type="component" value="Chromosome"/>
</dbReference>
<organism evidence="1 2">
    <name type="scientific">Sphingomonas panacis</name>
    <dbReference type="NCBI Taxonomy" id="1560345"/>
    <lineage>
        <taxon>Bacteria</taxon>
        <taxon>Pseudomonadati</taxon>
        <taxon>Pseudomonadota</taxon>
        <taxon>Alphaproteobacteria</taxon>
        <taxon>Sphingomonadales</taxon>
        <taxon>Sphingomonadaceae</taxon>
        <taxon>Sphingomonas</taxon>
    </lineage>
</organism>
<accession>A0A1B3Z5P7</accession>
<gene>
    <name evidence="1" type="ORF">AWL63_00840</name>
</gene>
<dbReference type="KEGG" id="span:AWL63_00840"/>
<dbReference type="AlphaFoldDB" id="A0A1B3Z5P7"/>
<evidence type="ECO:0008006" key="3">
    <source>
        <dbReference type="Google" id="ProtNLM"/>
    </source>
</evidence>
<sequence>MSHVPISCSGRAMPISATRVGAWQCDLATERLLWSDGVYDLFDLPRGSPVDREMAVDLYDPDSRAEMERLRARAIRDRTGFSVDALIWSAVGVDRWIRITARVECDRGRPVRLCGSKQDVTLEHLLWGGARAVAEGRYC</sequence>
<evidence type="ECO:0000313" key="1">
    <source>
        <dbReference type="EMBL" id="AOH82740.1"/>
    </source>
</evidence>
<dbReference type="InterPro" id="IPR035965">
    <property type="entry name" value="PAS-like_dom_sf"/>
</dbReference>
<dbReference type="STRING" id="1560345.AWL63_00840"/>
<dbReference type="Gene3D" id="3.30.450.20">
    <property type="entry name" value="PAS domain"/>
    <property type="match status" value="1"/>
</dbReference>
<reference evidence="1 2" key="1">
    <citation type="submission" date="2016-01" db="EMBL/GenBank/DDBJ databases">
        <title>Complete genome and mega plasmid sequence of Sphingomonas panacis DCY99 elicits systemic resistance in rice to Xanthomonas oryzae.</title>
        <authorList>
            <person name="Kim Y.J."/>
            <person name="Yang D.C."/>
            <person name="Sing P."/>
        </authorList>
    </citation>
    <scope>NUCLEOTIDE SEQUENCE [LARGE SCALE GENOMIC DNA]</scope>
    <source>
        <strain evidence="1 2">DCY99</strain>
    </source>
</reference>
<protein>
    <recommendedName>
        <fullName evidence="3">PAS fold-3 domain-containing protein</fullName>
    </recommendedName>
</protein>
<keyword evidence="2" id="KW-1185">Reference proteome</keyword>
<dbReference type="SUPFAM" id="SSF55785">
    <property type="entry name" value="PYP-like sensor domain (PAS domain)"/>
    <property type="match status" value="1"/>
</dbReference>